<evidence type="ECO:0000256" key="3">
    <source>
        <dbReference type="ARBA" id="ARBA00023082"/>
    </source>
</evidence>
<evidence type="ECO:0000256" key="2">
    <source>
        <dbReference type="ARBA" id="ARBA00023015"/>
    </source>
</evidence>
<proteinExistence type="inferred from homology"/>
<dbReference type="AlphaFoldDB" id="D1BCR6"/>
<comment type="similarity">
    <text evidence="1">Belongs to the sigma-70 factor family. ECF subfamily.</text>
</comment>
<dbReference type="Proteomes" id="UP000000322">
    <property type="component" value="Chromosome"/>
</dbReference>
<dbReference type="NCBIfam" id="TIGR02937">
    <property type="entry name" value="sigma70-ECF"/>
    <property type="match status" value="1"/>
</dbReference>
<evidence type="ECO:0000256" key="5">
    <source>
        <dbReference type="ARBA" id="ARBA00023163"/>
    </source>
</evidence>
<dbReference type="Pfam" id="PF04542">
    <property type="entry name" value="Sigma70_r2"/>
    <property type="match status" value="1"/>
</dbReference>
<dbReference type="GO" id="GO:0006352">
    <property type="term" value="P:DNA-templated transcription initiation"/>
    <property type="evidence" value="ECO:0007669"/>
    <property type="project" value="InterPro"/>
</dbReference>
<evidence type="ECO:0000259" key="7">
    <source>
        <dbReference type="Pfam" id="PF04542"/>
    </source>
</evidence>
<keyword evidence="10" id="KW-1185">Reference proteome</keyword>
<dbReference type="InterPro" id="IPR007627">
    <property type="entry name" value="RNA_pol_sigma70_r2"/>
</dbReference>
<dbReference type="InterPro" id="IPR036388">
    <property type="entry name" value="WH-like_DNA-bd_sf"/>
</dbReference>
<dbReference type="PANTHER" id="PTHR43133:SF8">
    <property type="entry name" value="RNA POLYMERASE SIGMA FACTOR HI_1459-RELATED"/>
    <property type="match status" value="1"/>
</dbReference>
<dbReference type="InterPro" id="IPR014284">
    <property type="entry name" value="RNA_pol_sigma-70_dom"/>
</dbReference>
<keyword evidence="2" id="KW-0805">Transcription regulation</keyword>
<dbReference type="KEGG" id="ske:Sked_09640"/>
<keyword evidence="5" id="KW-0804">Transcription</keyword>
<dbReference type="GO" id="GO:0016987">
    <property type="term" value="F:sigma factor activity"/>
    <property type="evidence" value="ECO:0007669"/>
    <property type="project" value="UniProtKB-KW"/>
</dbReference>
<evidence type="ECO:0000313" key="10">
    <source>
        <dbReference type="Proteomes" id="UP000000322"/>
    </source>
</evidence>
<organism evidence="9 10">
    <name type="scientific">Sanguibacter keddieii (strain ATCC 51767 / DSM 10542 / NCFB 3025 / ST-74)</name>
    <dbReference type="NCBI Taxonomy" id="446469"/>
    <lineage>
        <taxon>Bacteria</taxon>
        <taxon>Bacillati</taxon>
        <taxon>Actinomycetota</taxon>
        <taxon>Actinomycetes</taxon>
        <taxon>Micrococcales</taxon>
        <taxon>Sanguibacteraceae</taxon>
        <taxon>Sanguibacter</taxon>
    </lineage>
</organism>
<keyword evidence="3" id="KW-0731">Sigma factor</keyword>
<dbReference type="RefSeq" id="WP_012865983.1">
    <property type="nucleotide sequence ID" value="NC_013521.1"/>
</dbReference>
<keyword evidence="4" id="KW-0238">DNA-binding</keyword>
<evidence type="ECO:0000256" key="4">
    <source>
        <dbReference type="ARBA" id="ARBA00023125"/>
    </source>
</evidence>
<dbReference type="InterPro" id="IPR013249">
    <property type="entry name" value="RNA_pol_sigma70_r4_t2"/>
</dbReference>
<sequence length="185" mass="19940">MRAAFDHVVSQHGPAVLRVCRALVGPDDADDAWADSFLSAMRAYPDLPDDANVEAWLVTIARRRCVDHLRARARRALPVEALPERPATQAVGVAERLDLYSALAALPTKQRESVALHHLGGLPYAEVAALLGGTEAAARRAAADGTKALRAALADQDQDVGSGRAPRTTQIQTTSRTQEVHRARR</sequence>
<evidence type="ECO:0000256" key="1">
    <source>
        <dbReference type="ARBA" id="ARBA00010641"/>
    </source>
</evidence>
<feature type="compositionally biased region" description="Low complexity" evidence="6">
    <location>
        <begin position="167"/>
        <end position="177"/>
    </location>
</feature>
<feature type="domain" description="RNA polymerase sigma-70 region 2" evidence="7">
    <location>
        <begin position="9"/>
        <end position="75"/>
    </location>
</feature>
<name>D1BCR6_SANKS</name>
<reference evidence="9 10" key="1">
    <citation type="journal article" date="2009" name="Stand. Genomic Sci.">
        <title>Complete genome sequence of Sanguibacter keddieii type strain (ST-74).</title>
        <authorList>
            <person name="Ivanova N."/>
            <person name="Sikorski J."/>
            <person name="Sims D."/>
            <person name="Brettin T."/>
            <person name="Detter J.C."/>
            <person name="Han C."/>
            <person name="Lapidus A."/>
            <person name="Copeland A."/>
            <person name="Glavina Del Rio T."/>
            <person name="Nolan M."/>
            <person name="Chen F."/>
            <person name="Lucas S."/>
            <person name="Tice H."/>
            <person name="Cheng J.F."/>
            <person name="Bruce D."/>
            <person name="Goodwin L."/>
            <person name="Pitluck S."/>
            <person name="Pati A."/>
            <person name="Mavromatis K."/>
            <person name="Chen A."/>
            <person name="Palaniappan K."/>
            <person name="D'haeseleer P."/>
            <person name="Chain P."/>
            <person name="Bristow J."/>
            <person name="Eisen J.A."/>
            <person name="Markowitz V."/>
            <person name="Hugenholtz P."/>
            <person name="Goker M."/>
            <person name="Pukall R."/>
            <person name="Klenk H.P."/>
            <person name="Kyrpides N.C."/>
        </authorList>
    </citation>
    <scope>NUCLEOTIDE SEQUENCE [LARGE SCALE GENOMIC DNA]</scope>
    <source>
        <strain evidence="10">ATCC 51767 / DSM 10542 / NCFB 3025 / ST-74</strain>
    </source>
</reference>
<gene>
    <name evidence="9" type="ordered locus">Sked_09640</name>
</gene>
<dbReference type="STRING" id="446469.Sked_09640"/>
<dbReference type="Gene3D" id="1.10.10.10">
    <property type="entry name" value="Winged helix-like DNA-binding domain superfamily/Winged helix DNA-binding domain"/>
    <property type="match status" value="1"/>
</dbReference>
<dbReference type="eggNOG" id="COG1595">
    <property type="taxonomic scope" value="Bacteria"/>
</dbReference>
<dbReference type="InterPro" id="IPR013325">
    <property type="entry name" value="RNA_pol_sigma_r2"/>
</dbReference>
<evidence type="ECO:0000313" key="9">
    <source>
        <dbReference type="EMBL" id="ACZ20914.1"/>
    </source>
</evidence>
<dbReference type="InterPro" id="IPR013324">
    <property type="entry name" value="RNA_pol_sigma_r3/r4-like"/>
</dbReference>
<dbReference type="SUPFAM" id="SSF88946">
    <property type="entry name" value="Sigma2 domain of RNA polymerase sigma factors"/>
    <property type="match status" value="1"/>
</dbReference>
<protein>
    <submittedName>
        <fullName evidence="9">RNA polymerase sigma factor, sigma-70 family</fullName>
    </submittedName>
</protein>
<feature type="domain" description="RNA polymerase sigma factor 70 region 4 type 2" evidence="8">
    <location>
        <begin position="97"/>
        <end position="145"/>
    </location>
</feature>
<evidence type="ECO:0000259" key="8">
    <source>
        <dbReference type="Pfam" id="PF08281"/>
    </source>
</evidence>
<dbReference type="EMBL" id="CP001819">
    <property type="protein sequence ID" value="ACZ20914.1"/>
    <property type="molecule type" value="Genomic_DNA"/>
</dbReference>
<evidence type="ECO:0000256" key="6">
    <source>
        <dbReference type="SAM" id="MobiDB-lite"/>
    </source>
</evidence>
<dbReference type="GO" id="GO:0003677">
    <property type="term" value="F:DNA binding"/>
    <property type="evidence" value="ECO:0007669"/>
    <property type="project" value="UniProtKB-KW"/>
</dbReference>
<dbReference type="OrthoDB" id="9803203at2"/>
<feature type="region of interest" description="Disordered" evidence="6">
    <location>
        <begin position="154"/>
        <end position="185"/>
    </location>
</feature>
<dbReference type="HOGENOM" id="CLU_047691_3_5_11"/>
<dbReference type="PANTHER" id="PTHR43133">
    <property type="entry name" value="RNA POLYMERASE ECF-TYPE SIGMA FACTO"/>
    <property type="match status" value="1"/>
</dbReference>
<dbReference type="SUPFAM" id="SSF88659">
    <property type="entry name" value="Sigma3 and sigma4 domains of RNA polymerase sigma factors"/>
    <property type="match status" value="1"/>
</dbReference>
<dbReference type="Pfam" id="PF08281">
    <property type="entry name" value="Sigma70_r4_2"/>
    <property type="match status" value="1"/>
</dbReference>
<accession>D1BCR6</accession>
<dbReference type="Gene3D" id="1.10.1740.10">
    <property type="match status" value="1"/>
</dbReference>
<dbReference type="InterPro" id="IPR039425">
    <property type="entry name" value="RNA_pol_sigma-70-like"/>
</dbReference>